<evidence type="ECO:0000256" key="2">
    <source>
        <dbReference type="ARBA" id="ARBA00022722"/>
    </source>
</evidence>
<keyword evidence="5" id="KW-1185">Reference proteome</keyword>
<dbReference type="GO" id="GO:0110001">
    <property type="term" value="C:toxin-antitoxin complex"/>
    <property type="evidence" value="ECO:0007669"/>
    <property type="project" value="InterPro"/>
</dbReference>
<keyword evidence="3" id="KW-0378">Hydrolase</keyword>
<dbReference type="AlphaFoldDB" id="A0A327PSZ0"/>
<dbReference type="GO" id="GO:0004540">
    <property type="term" value="F:RNA nuclease activity"/>
    <property type="evidence" value="ECO:0007669"/>
    <property type="project" value="InterPro"/>
</dbReference>
<evidence type="ECO:0000313" key="5">
    <source>
        <dbReference type="Proteomes" id="UP000249610"/>
    </source>
</evidence>
<evidence type="ECO:0000256" key="1">
    <source>
        <dbReference type="ARBA" id="ARBA00022649"/>
    </source>
</evidence>
<organism evidence="4 5">
    <name type="scientific">Algoriphagus yeomjeoni</name>
    <dbReference type="NCBI Taxonomy" id="291403"/>
    <lineage>
        <taxon>Bacteria</taxon>
        <taxon>Pseudomonadati</taxon>
        <taxon>Bacteroidota</taxon>
        <taxon>Cytophagia</taxon>
        <taxon>Cytophagales</taxon>
        <taxon>Cyclobacteriaceae</taxon>
        <taxon>Algoriphagus</taxon>
    </lineage>
</organism>
<keyword evidence="2" id="KW-0540">Nuclease</keyword>
<dbReference type="Proteomes" id="UP000249610">
    <property type="component" value="Unassembled WGS sequence"/>
</dbReference>
<protein>
    <submittedName>
        <fullName evidence="4">Uncharacterized protein DUF86</fullName>
    </submittedName>
</protein>
<name>A0A327PSZ0_9BACT</name>
<proteinExistence type="predicted"/>
<dbReference type="GO" id="GO:0016787">
    <property type="term" value="F:hydrolase activity"/>
    <property type="evidence" value="ECO:0007669"/>
    <property type="project" value="UniProtKB-KW"/>
</dbReference>
<dbReference type="Pfam" id="PF01934">
    <property type="entry name" value="HepT-like"/>
    <property type="match status" value="1"/>
</dbReference>
<reference evidence="4 5" key="1">
    <citation type="submission" date="2018-06" db="EMBL/GenBank/DDBJ databases">
        <title>Genomic Encyclopedia of Archaeal and Bacterial Type Strains, Phase II (KMG-II): from individual species to whole genera.</title>
        <authorList>
            <person name="Goeker M."/>
        </authorList>
    </citation>
    <scope>NUCLEOTIDE SEQUENCE [LARGE SCALE GENOMIC DNA]</scope>
    <source>
        <strain evidence="4 5">DSM 23446</strain>
    </source>
</reference>
<accession>A0A327PSZ0</accession>
<evidence type="ECO:0000313" key="4">
    <source>
        <dbReference type="EMBL" id="RAI95199.1"/>
    </source>
</evidence>
<keyword evidence="1" id="KW-1277">Toxin-antitoxin system</keyword>
<comment type="caution">
    <text evidence="4">The sequence shown here is derived from an EMBL/GenBank/DDBJ whole genome shotgun (WGS) entry which is preliminary data.</text>
</comment>
<gene>
    <name evidence="4" type="ORF">LV83_00450</name>
</gene>
<sequence length="79" mass="9707">MDERIEKWLYDIRFSIEEIESYFPSDEKNFFEYKKNSMRKRAVERHLEIIGEALNRILKRDPLFEDRIKNARSIVGLRN</sequence>
<dbReference type="EMBL" id="QLLK01000001">
    <property type="protein sequence ID" value="RAI95199.1"/>
    <property type="molecule type" value="Genomic_DNA"/>
</dbReference>
<evidence type="ECO:0000256" key="3">
    <source>
        <dbReference type="ARBA" id="ARBA00022801"/>
    </source>
</evidence>
<dbReference type="InterPro" id="IPR008201">
    <property type="entry name" value="HepT-like"/>
</dbReference>